<reference evidence="1 2" key="1">
    <citation type="submission" date="2017-01" db="EMBL/GenBank/DDBJ databases">
        <title>Phylogeographic, genomic and meropenem susceptibility analysis of Burkholderia ubonensis.</title>
        <authorList>
            <person name="Price E.P."/>
            <person name="Sarovich D.S."/>
            <person name="Webb J.R."/>
            <person name="Hall C.M."/>
            <person name="Sahl J.W."/>
            <person name="Kaestli M."/>
            <person name="Mayo M."/>
            <person name="Harrington G."/>
            <person name="Baker A.L."/>
            <person name="Sidak-Loftis L.C."/>
            <person name="Lummis M."/>
            <person name="Schupp J.M."/>
            <person name="Gillece J.D."/>
            <person name="Tuanyok A."/>
            <person name="Warner J."/>
            <person name="Busch J.D."/>
            <person name="Keim P."/>
            <person name="Currie B.J."/>
            <person name="Wagner D.M."/>
        </authorList>
    </citation>
    <scope>NUCLEOTIDE SEQUENCE [LARGE SCALE GENOMIC DNA]</scope>
    <source>
        <strain evidence="1 2">A21</strain>
    </source>
</reference>
<organism evidence="1 2">
    <name type="scientific">Burkholderia ubonensis</name>
    <dbReference type="NCBI Taxonomy" id="101571"/>
    <lineage>
        <taxon>Bacteria</taxon>
        <taxon>Pseudomonadati</taxon>
        <taxon>Pseudomonadota</taxon>
        <taxon>Betaproteobacteria</taxon>
        <taxon>Burkholderiales</taxon>
        <taxon>Burkholderiaceae</taxon>
        <taxon>Burkholderia</taxon>
        <taxon>Burkholderia cepacia complex</taxon>
    </lineage>
</organism>
<dbReference type="Proteomes" id="UP000187194">
    <property type="component" value="Unassembled WGS sequence"/>
</dbReference>
<accession>A0A1R1JI90</accession>
<dbReference type="EMBL" id="MTJZ01000003">
    <property type="protein sequence ID" value="OMG74892.1"/>
    <property type="molecule type" value="Genomic_DNA"/>
</dbReference>
<comment type="caution">
    <text evidence="1">The sequence shown here is derived from an EMBL/GenBank/DDBJ whole genome shotgun (WGS) entry which is preliminary data.</text>
</comment>
<name>A0A1R1JI90_9BURK</name>
<gene>
    <name evidence="1" type="ORF">BW685_03165</name>
</gene>
<protein>
    <recommendedName>
        <fullName evidence="3">Porin</fullName>
    </recommendedName>
</protein>
<sequence>MQRLSADLRIDATPLRGLRAVLSDRLDYADWPYQIEPNREVNTLREAYLSVQPSNSVIFDAGRINQYSGVAVGYNPTDFFRGGAVRSLVTLDPLSIKNNRQGSVMVRGQMLWDGGSVMALFSPKLASRANNAPFNPDWGSTNGVNRAMLIFSKRISANLNPQWLLYQEQGGSVQFGMNLTTLVNDSTVAYVEWSGGRRNTLLQDALGQGGDKAFRNRLSTGFTYTTSNKLSLTFEYEYNGAGLDKGSWDALPATSLPGYVRYQQYAMTQQEMATRHALLFYATWQDVVINHLNLSALVRYSVADRSNLSWLELRYRWPHDEVAVQWLNNSGKLFSTFGASPLRTALELSYRHYF</sequence>
<dbReference type="AlphaFoldDB" id="A0A1R1JI90"/>
<evidence type="ECO:0008006" key="3">
    <source>
        <dbReference type="Google" id="ProtNLM"/>
    </source>
</evidence>
<proteinExistence type="predicted"/>
<evidence type="ECO:0000313" key="2">
    <source>
        <dbReference type="Proteomes" id="UP000187194"/>
    </source>
</evidence>
<evidence type="ECO:0000313" key="1">
    <source>
        <dbReference type="EMBL" id="OMG74892.1"/>
    </source>
</evidence>